<protein>
    <submittedName>
        <fullName evidence="1">Auxin response factor 8</fullName>
    </submittedName>
</protein>
<accession>A0A5A7Q262</accession>
<dbReference type="Proteomes" id="UP000325081">
    <property type="component" value="Unassembled WGS sequence"/>
</dbReference>
<evidence type="ECO:0000313" key="2">
    <source>
        <dbReference type="Proteomes" id="UP000325081"/>
    </source>
</evidence>
<proteinExistence type="predicted"/>
<dbReference type="EMBL" id="BKCP01005561">
    <property type="protein sequence ID" value="GER38928.1"/>
    <property type="molecule type" value="Genomic_DNA"/>
</dbReference>
<dbReference type="AlphaFoldDB" id="A0A5A7Q262"/>
<organism evidence="1 2">
    <name type="scientific">Striga asiatica</name>
    <name type="common">Asiatic witchweed</name>
    <name type="synonym">Buchnera asiatica</name>
    <dbReference type="NCBI Taxonomy" id="4170"/>
    <lineage>
        <taxon>Eukaryota</taxon>
        <taxon>Viridiplantae</taxon>
        <taxon>Streptophyta</taxon>
        <taxon>Embryophyta</taxon>
        <taxon>Tracheophyta</taxon>
        <taxon>Spermatophyta</taxon>
        <taxon>Magnoliopsida</taxon>
        <taxon>eudicotyledons</taxon>
        <taxon>Gunneridae</taxon>
        <taxon>Pentapetalae</taxon>
        <taxon>asterids</taxon>
        <taxon>lamiids</taxon>
        <taxon>Lamiales</taxon>
        <taxon>Orobanchaceae</taxon>
        <taxon>Buchnereae</taxon>
        <taxon>Striga</taxon>
    </lineage>
</organism>
<dbReference type="OrthoDB" id="1740661at2759"/>
<comment type="caution">
    <text evidence="1">The sequence shown here is derived from an EMBL/GenBank/DDBJ whole genome shotgun (WGS) entry which is preliminary data.</text>
</comment>
<evidence type="ECO:0000313" key="1">
    <source>
        <dbReference type="EMBL" id="GER38928.1"/>
    </source>
</evidence>
<sequence length="439" mass="47341">MQIYHKKKVDRSIKSKDSVEDWLALKGTYLAEKPWDESWRRASSRMLSPTGRRCLIEAEADAAAEGGLEEVADLCEGGSEESTKSVVRLILLGLEGGSKESTVSIDAIGADGEVAVARTVRWRWRGRWRVLCEEERERERGPFGMYSGVNDVNLHAWPNSSTSSYTHINTTQDIGFSNKAEKYHSSLSTPRSNFIPVFHLSVLNPTLSNIGTYVPFSCDPKQKNLSSQKIPPGLNTLYTSYRINSIITSGIQLLITCIECTISSVFSKNGSLSETVTCIEISPRDEIKLLKGPSKFIEVVTIVTFLSIIRAANEPDPPPISSPIRIVPFGLVARTRSIPKSSPPLSRSHRTLSLPCVGVPDDAGVGRGGPEAGGQRVGFGVVGEGGFKAAGADGEVDLVGAHAGVVAEGELVGPEAEFGFVGEEVVLGWELGELGELGE</sequence>
<gene>
    <name evidence="1" type="ORF">STAS_15478</name>
</gene>
<name>A0A5A7Q262_STRAF</name>
<reference evidence="2" key="1">
    <citation type="journal article" date="2019" name="Curr. Biol.">
        <title>Genome Sequence of Striga asiatica Provides Insight into the Evolution of Plant Parasitism.</title>
        <authorList>
            <person name="Yoshida S."/>
            <person name="Kim S."/>
            <person name="Wafula E.K."/>
            <person name="Tanskanen J."/>
            <person name="Kim Y.M."/>
            <person name="Honaas L."/>
            <person name="Yang Z."/>
            <person name="Spallek T."/>
            <person name="Conn C.E."/>
            <person name="Ichihashi Y."/>
            <person name="Cheong K."/>
            <person name="Cui S."/>
            <person name="Der J.P."/>
            <person name="Gundlach H."/>
            <person name="Jiao Y."/>
            <person name="Hori C."/>
            <person name="Ishida J.K."/>
            <person name="Kasahara H."/>
            <person name="Kiba T."/>
            <person name="Kim M.S."/>
            <person name="Koo N."/>
            <person name="Laohavisit A."/>
            <person name="Lee Y.H."/>
            <person name="Lumba S."/>
            <person name="McCourt P."/>
            <person name="Mortimer J.C."/>
            <person name="Mutuku J.M."/>
            <person name="Nomura T."/>
            <person name="Sasaki-Sekimoto Y."/>
            <person name="Seto Y."/>
            <person name="Wang Y."/>
            <person name="Wakatake T."/>
            <person name="Sakakibara H."/>
            <person name="Demura T."/>
            <person name="Yamaguchi S."/>
            <person name="Yoneyama K."/>
            <person name="Manabe R.I."/>
            <person name="Nelson D.C."/>
            <person name="Schulman A.H."/>
            <person name="Timko M.P."/>
            <person name="dePamphilis C.W."/>
            <person name="Choi D."/>
            <person name="Shirasu K."/>
        </authorList>
    </citation>
    <scope>NUCLEOTIDE SEQUENCE [LARGE SCALE GENOMIC DNA]</scope>
    <source>
        <strain evidence="2">cv. UVA1</strain>
    </source>
</reference>
<keyword evidence="2" id="KW-1185">Reference proteome</keyword>